<accession>A0A4Q7RFP5</accession>
<sequence length="219" mass="25315">MGVRVQLLLGEAWESLFPHAFTLMDEVRKYGGIEPFWTFGGGTVLMLRYQHRLSFDIDLFVPDPQYLGFVNPRLSEAAERISEDYIEQANYVRLRLPEGEIDIVAAPNLTEHPFEIWEIMGQPVRVETAAEIVAKKLFHRGYSGTARDLFDLAVVIEADPQPLRNVAPFLLRHADAFIDRLKARPALMRDQFGAIRRREFWRSYEECLDMAEAFLNSLR</sequence>
<dbReference type="Proteomes" id="UP000291078">
    <property type="component" value="Unassembled WGS sequence"/>
</dbReference>
<evidence type="ECO:0000313" key="1">
    <source>
        <dbReference type="EMBL" id="RZT31278.1"/>
    </source>
</evidence>
<dbReference type="InterPro" id="IPR014942">
    <property type="entry name" value="AbiEii"/>
</dbReference>
<name>A0A4Q7RFP5_9BURK</name>
<evidence type="ECO:0000313" key="2">
    <source>
        <dbReference type="Proteomes" id="UP000291078"/>
    </source>
</evidence>
<reference evidence="1 2" key="1">
    <citation type="journal article" date="2015" name="Stand. Genomic Sci.">
        <title>Genomic Encyclopedia of Bacterial and Archaeal Type Strains, Phase III: the genomes of soil and plant-associated and newly described type strains.</title>
        <authorList>
            <person name="Whitman W.B."/>
            <person name="Woyke T."/>
            <person name="Klenk H.P."/>
            <person name="Zhou Y."/>
            <person name="Lilburn T.G."/>
            <person name="Beck B.J."/>
            <person name="De Vos P."/>
            <person name="Vandamme P."/>
            <person name="Eisen J.A."/>
            <person name="Garrity G."/>
            <person name="Hugenholtz P."/>
            <person name="Kyrpides N.C."/>
        </authorList>
    </citation>
    <scope>NUCLEOTIDE SEQUENCE [LARGE SCALE GENOMIC DNA]</scope>
    <source>
        <strain evidence="1 2">ASC-9842</strain>
    </source>
</reference>
<organism evidence="1 2">
    <name type="scientific">Cupriavidus agavae</name>
    <dbReference type="NCBI Taxonomy" id="1001822"/>
    <lineage>
        <taxon>Bacteria</taxon>
        <taxon>Pseudomonadati</taxon>
        <taxon>Pseudomonadota</taxon>
        <taxon>Betaproteobacteria</taxon>
        <taxon>Burkholderiales</taxon>
        <taxon>Burkholderiaceae</taxon>
        <taxon>Cupriavidus</taxon>
    </lineage>
</organism>
<keyword evidence="2" id="KW-1185">Reference proteome</keyword>
<dbReference type="Pfam" id="PF08843">
    <property type="entry name" value="AbiEii"/>
    <property type="match status" value="1"/>
</dbReference>
<gene>
    <name evidence="1" type="ORF">EV147_4459</name>
</gene>
<keyword evidence="1" id="KW-0808">Transferase</keyword>
<dbReference type="AlphaFoldDB" id="A0A4Q7RFP5"/>
<dbReference type="OrthoDB" id="9013441at2"/>
<proteinExistence type="predicted"/>
<dbReference type="GO" id="GO:0016740">
    <property type="term" value="F:transferase activity"/>
    <property type="evidence" value="ECO:0007669"/>
    <property type="project" value="UniProtKB-KW"/>
</dbReference>
<comment type="caution">
    <text evidence="1">The sequence shown here is derived from an EMBL/GenBank/DDBJ whole genome shotgun (WGS) entry which is preliminary data.</text>
</comment>
<protein>
    <submittedName>
        <fullName evidence="1">Nucleotidyltransferase AbiEii toxin of type IV toxin-antitoxin system</fullName>
    </submittedName>
</protein>
<dbReference type="EMBL" id="SGXM01000009">
    <property type="protein sequence ID" value="RZT31278.1"/>
    <property type="molecule type" value="Genomic_DNA"/>
</dbReference>